<sequence length="188" mass="22662">MLVDVKDEDKEISRMMEKIPKRSSCRNTLTLTSRHFIPYIDSSSWLYVDPNPIFHVATPATCTQYLEYAMPPPKRKIHRRHRHHHHHHHHRRRHHRHHRQCHERHRRVMSDPGRGTWNPLDNSFQTKQRRRGFSFSEYINDVPAPTEETPIIHRNGEDKIPPSEETSASTFRKVPWHPNLHMLKIRRT</sequence>
<feature type="compositionally biased region" description="Basic and acidic residues" evidence="1">
    <location>
        <begin position="150"/>
        <end position="162"/>
    </location>
</feature>
<name>A0A834U5K8_VESPE</name>
<dbReference type="OrthoDB" id="7697684at2759"/>
<proteinExistence type="predicted"/>
<dbReference type="Proteomes" id="UP000600918">
    <property type="component" value="Unassembled WGS sequence"/>
</dbReference>
<evidence type="ECO:0000256" key="1">
    <source>
        <dbReference type="SAM" id="MobiDB-lite"/>
    </source>
</evidence>
<comment type="caution">
    <text evidence="2">The sequence shown here is derived from an EMBL/GenBank/DDBJ whole genome shotgun (WGS) entry which is preliminary data.</text>
</comment>
<gene>
    <name evidence="2" type="ORF">H0235_011863</name>
</gene>
<evidence type="ECO:0000313" key="3">
    <source>
        <dbReference type="Proteomes" id="UP000600918"/>
    </source>
</evidence>
<feature type="compositionally biased region" description="Basic residues" evidence="1">
    <location>
        <begin position="77"/>
        <end position="107"/>
    </location>
</feature>
<dbReference type="EMBL" id="JACSDY010000010">
    <property type="protein sequence ID" value="KAF7417332.1"/>
    <property type="molecule type" value="Genomic_DNA"/>
</dbReference>
<dbReference type="AlphaFoldDB" id="A0A834U5K8"/>
<feature type="region of interest" description="Disordered" evidence="1">
    <location>
        <begin position="77"/>
        <end position="123"/>
    </location>
</feature>
<keyword evidence="3" id="KW-1185">Reference proteome</keyword>
<protein>
    <submittedName>
        <fullName evidence="2">Uncharacterized protein</fullName>
    </submittedName>
</protein>
<evidence type="ECO:0000313" key="2">
    <source>
        <dbReference type="EMBL" id="KAF7417332.1"/>
    </source>
</evidence>
<feature type="region of interest" description="Disordered" evidence="1">
    <location>
        <begin position="147"/>
        <end position="170"/>
    </location>
</feature>
<accession>A0A834U5K8</accession>
<organism evidence="2 3">
    <name type="scientific">Vespula pensylvanica</name>
    <name type="common">Western yellow jacket</name>
    <name type="synonym">Wasp</name>
    <dbReference type="NCBI Taxonomy" id="30213"/>
    <lineage>
        <taxon>Eukaryota</taxon>
        <taxon>Metazoa</taxon>
        <taxon>Ecdysozoa</taxon>
        <taxon>Arthropoda</taxon>
        <taxon>Hexapoda</taxon>
        <taxon>Insecta</taxon>
        <taxon>Pterygota</taxon>
        <taxon>Neoptera</taxon>
        <taxon>Endopterygota</taxon>
        <taxon>Hymenoptera</taxon>
        <taxon>Apocrita</taxon>
        <taxon>Aculeata</taxon>
        <taxon>Vespoidea</taxon>
        <taxon>Vespidae</taxon>
        <taxon>Vespinae</taxon>
        <taxon>Vespula</taxon>
    </lineage>
</organism>
<reference evidence="2" key="1">
    <citation type="journal article" date="2020" name="G3 (Bethesda)">
        <title>High-Quality Assemblies for Three Invasive Social Wasps from the &lt;i&gt;Vespula&lt;/i&gt; Genus.</title>
        <authorList>
            <person name="Harrop T.W.R."/>
            <person name="Guhlin J."/>
            <person name="McLaughlin G.M."/>
            <person name="Permina E."/>
            <person name="Stockwell P."/>
            <person name="Gilligan J."/>
            <person name="Le Lec M.F."/>
            <person name="Gruber M.A.M."/>
            <person name="Quinn O."/>
            <person name="Lovegrove M."/>
            <person name="Duncan E.J."/>
            <person name="Remnant E.J."/>
            <person name="Van Eeckhoven J."/>
            <person name="Graham B."/>
            <person name="Knapp R.A."/>
            <person name="Langford K.W."/>
            <person name="Kronenberg Z."/>
            <person name="Press M.O."/>
            <person name="Eacker S.M."/>
            <person name="Wilson-Rankin E.E."/>
            <person name="Purcell J."/>
            <person name="Lester P.J."/>
            <person name="Dearden P.K."/>
        </authorList>
    </citation>
    <scope>NUCLEOTIDE SEQUENCE</scope>
    <source>
        <strain evidence="2">Volc-1</strain>
    </source>
</reference>